<comment type="caution">
    <text evidence="2">The sequence shown here is derived from an EMBL/GenBank/DDBJ whole genome shotgun (WGS) entry which is preliminary data.</text>
</comment>
<evidence type="ECO:0000256" key="1">
    <source>
        <dbReference type="SAM" id="Phobius"/>
    </source>
</evidence>
<dbReference type="RefSeq" id="WP_008859050.1">
    <property type="nucleotide sequence ID" value="NZ_JH591187.1"/>
</dbReference>
<keyword evidence="1" id="KW-0472">Membrane</keyword>
<dbReference type="InterPro" id="IPR055762">
    <property type="entry name" value="DUF7338"/>
</dbReference>
<feature type="transmembrane region" description="Helical" evidence="1">
    <location>
        <begin position="109"/>
        <end position="126"/>
    </location>
</feature>
<dbReference type="PATRIC" id="fig|742743.3.peg.562"/>
<keyword evidence="1" id="KW-0812">Transmembrane</keyword>
<evidence type="ECO:0000313" key="2">
    <source>
        <dbReference type="EMBL" id="EHO63529.1"/>
    </source>
</evidence>
<dbReference type="Pfam" id="PF24027">
    <property type="entry name" value="DUF7338"/>
    <property type="match status" value="1"/>
</dbReference>
<reference evidence="2 3" key="1">
    <citation type="submission" date="2011-11" db="EMBL/GenBank/DDBJ databases">
        <title>The Genome Sequence of Dialister succinatiphilus YIT 11850.</title>
        <authorList>
            <consortium name="The Broad Institute Genome Sequencing Platform"/>
            <person name="Earl A."/>
            <person name="Ward D."/>
            <person name="Feldgarden M."/>
            <person name="Gevers D."/>
            <person name="Morotomi M."/>
            <person name="Young S.K."/>
            <person name="Zeng Q."/>
            <person name="Gargeya S."/>
            <person name="Fitzgerald M."/>
            <person name="Haas B."/>
            <person name="Abouelleil A."/>
            <person name="Alvarado L."/>
            <person name="Arachchi H.M."/>
            <person name="Berlin A."/>
            <person name="Brown A."/>
            <person name="Chapman S.B."/>
            <person name="Dunbar C."/>
            <person name="Gearin G."/>
            <person name="Goldberg J."/>
            <person name="Griggs A."/>
            <person name="Gujja S."/>
            <person name="Heiman D."/>
            <person name="Howarth C."/>
            <person name="Lui A."/>
            <person name="MacDonald P.J.P."/>
            <person name="Montmayeur A."/>
            <person name="Murphy C."/>
            <person name="Neiman D."/>
            <person name="Pearson M."/>
            <person name="Priest M."/>
            <person name="Roberts A."/>
            <person name="Saif S."/>
            <person name="Shea T."/>
            <person name="Sisk P."/>
            <person name="Stolte C."/>
            <person name="Sykes S."/>
            <person name="Wortman J."/>
            <person name="Nusbaum C."/>
            <person name="Birren B."/>
        </authorList>
    </citation>
    <scope>NUCLEOTIDE SEQUENCE [LARGE SCALE GENOMIC DNA]</scope>
    <source>
        <strain evidence="2 3">YIT 11850</strain>
    </source>
</reference>
<dbReference type="OrthoDB" id="8942901at2"/>
<name>H1CYV8_9FIRM</name>
<dbReference type="EMBL" id="ADLT01000015">
    <property type="protein sequence ID" value="EHO63529.1"/>
    <property type="molecule type" value="Genomic_DNA"/>
</dbReference>
<dbReference type="HOGENOM" id="CLU_1438993_0_0_9"/>
<keyword evidence="3" id="KW-1185">Reference proteome</keyword>
<organism evidence="2 3">
    <name type="scientific">Dialister succinatiphilus YIT 11850</name>
    <dbReference type="NCBI Taxonomy" id="742743"/>
    <lineage>
        <taxon>Bacteria</taxon>
        <taxon>Bacillati</taxon>
        <taxon>Bacillota</taxon>
        <taxon>Negativicutes</taxon>
        <taxon>Veillonellales</taxon>
        <taxon>Veillonellaceae</taxon>
        <taxon>Dialister</taxon>
    </lineage>
</organism>
<dbReference type="AlphaFoldDB" id="H1CYV8"/>
<gene>
    <name evidence="2" type="ORF">HMPREF9453_00546</name>
</gene>
<dbReference type="Proteomes" id="UP000003277">
    <property type="component" value="Unassembled WGS sequence"/>
</dbReference>
<proteinExistence type="predicted"/>
<feature type="transmembrane region" description="Helical" evidence="1">
    <location>
        <begin position="7"/>
        <end position="30"/>
    </location>
</feature>
<dbReference type="STRING" id="742743.HMPREF9453_00546"/>
<evidence type="ECO:0000313" key="3">
    <source>
        <dbReference type="Proteomes" id="UP000003277"/>
    </source>
</evidence>
<sequence length="188" mass="22699">MIYLKYVILAFCQLICMALCYLTNPFIVLFSDDEGELPAFLKLWQTWDSALDNRQYVLYDCQKWLSYDFDDYYDTAVMTIGHGRSKKIVLAKKPFPKRLWLKHYLNRVFWLYRNCGYGFAFYLFGVDTDPKTIRRKSEHYSTCSNAFRYKNDDPINKYLKWCIYLGWKYDFSSPCRAMIATRFTIHRR</sequence>
<keyword evidence="1" id="KW-1133">Transmembrane helix</keyword>
<protein>
    <submittedName>
        <fullName evidence="2">Uncharacterized protein</fullName>
    </submittedName>
</protein>
<accession>H1CYV8</accession>